<organism evidence="2">
    <name type="scientific">hydrothermal vent metagenome</name>
    <dbReference type="NCBI Taxonomy" id="652676"/>
    <lineage>
        <taxon>unclassified sequences</taxon>
        <taxon>metagenomes</taxon>
        <taxon>ecological metagenomes</taxon>
    </lineage>
</organism>
<dbReference type="Pfam" id="PF10543">
    <property type="entry name" value="ORF6N"/>
    <property type="match status" value="1"/>
</dbReference>
<reference evidence="2" key="1">
    <citation type="submission" date="2018-06" db="EMBL/GenBank/DDBJ databases">
        <authorList>
            <person name="Zhirakovskaya E."/>
        </authorList>
    </citation>
    <scope>NUCLEOTIDE SEQUENCE</scope>
</reference>
<evidence type="ECO:0000259" key="1">
    <source>
        <dbReference type="Pfam" id="PF10543"/>
    </source>
</evidence>
<evidence type="ECO:0000313" key="2">
    <source>
        <dbReference type="EMBL" id="VAW15897.1"/>
    </source>
</evidence>
<dbReference type="InterPro" id="IPR018873">
    <property type="entry name" value="KilA-N_DNA-bd_domain"/>
</dbReference>
<protein>
    <recommendedName>
        <fullName evidence="1">KilA-N DNA-binding domain-containing protein</fullName>
    </recommendedName>
</protein>
<dbReference type="AlphaFoldDB" id="A0A3B0TR65"/>
<sequence length="160" mass="18800">MTTKRIATTKTLIPKESLEQKILLIRGKKVMLDRDLAQLYGVETKQLTRQVRRNQDRFPPDFLLTLTKDEVKNLKCHFGTSSWGGTRKTPLAFTEHGILMLSSVLNSQKAIQVNIQIMRTFTKLRELMSTHKDLKRKIEIMEKKYDHQFRVVFETIKRLI</sequence>
<name>A0A3B0TR65_9ZZZZ</name>
<gene>
    <name evidence="2" type="ORF">MNBD_BACTEROID05-270</name>
</gene>
<feature type="domain" description="KilA-N DNA-binding" evidence="1">
    <location>
        <begin position="20"/>
        <end position="104"/>
    </location>
</feature>
<feature type="non-terminal residue" evidence="2">
    <location>
        <position position="160"/>
    </location>
</feature>
<dbReference type="EMBL" id="UOEN01000295">
    <property type="protein sequence ID" value="VAW15897.1"/>
    <property type="molecule type" value="Genomic_DNA"/>
</dbReference>
<proteinExistence type="predicted"/>
<accession>A0A3B0TR65</accession>